<keyword evidence="2 5" id="KW-0812">Transmembrane</keyword>
<dbReference type="InterPro" id="IPR051788">
    <property type="entry name" value="MFS_Transporter"/>
</dbReference>
<comment type="caution">
    <text evidence="6">The sequence shown here is derived from an EMBL/GenBank/DDBJ whole genome shotgun (WGS) entry which is preliminary data.</text>
</comment>
<feature type="transmembrane region" description="Helical" evidence="5">
    <location>
        <begin position="159"/>
        <end position="178"/>
    </location>
</feature>
<feature type="transmembrane region" description="Helical" evidence="5">
    <location>
        <begin position="98"/>
        <end position="118"/>
    </location>
</feature>
<keyword evidence="4 5" id="KW-0472">Membrane</keyword>
<name>A0A365U8G3_9RHOB</name>
<evidence type="ECO:0000256" key="4">
    <source>
        <dbReference type="ARBA" id="ARBA00023136"/>
    </source>
</evidence>
<feature type="transmembrane region" description="Helical" evidence="5">
    <location>
        <begin position="44"/>
        <end position="62"/>
    </location>
</feature>
<sequence>MQMLADLRLTRAPSAAFAAMALFWGTLAATVPALKTRAGMSDVELGLAILMATMGAAVALFAAGWADRVAGLRATRGAALVLVAAIAGLALARDPLALAAALFLAGIGSGLMDVSVNLRIARIEAAEGRGLMSLAHAVYALVYAGAALCAGLARQAGVPLEITLGAAALAALAMSQLVTGTTGDAEARDAPAGGDGPRPVALIAAGGAVLFVGFLAEGAADGWSALHLERSAGASALAGAMGPVVLGLTLGLGRIAAQAALRYADEARLLALAGTLAAAGTALAAWAPGLAATYLGFACMGLGASVILPLGLALIGRGAAPAARASAIATASFIGYGAFMLGPPVMGALADWQGLWLSFAWIAASIALVPLVLAPWLARAAARG</sequence>
<accession>A0A365U8G3</accession>
<gene>
    <name evidence="6" type="ORF">DRV85_12690</name>
</gene>
<keyword evidence="7" id="KW-1185">Reference proteome</keyword>
<dbReference type="SUPFAM" id="SSF103473">
    <property type="entry name" value="MFS general substrate transporter"/>
    <property type="match status" value="1"/>
</dbReference>
<organism evidence="6 7">
    <name type="scientific">Rhodosalinus halophilus</name>
    <dbReference type="NCBI Taxonomy" id="2259333"/>
    <lineage>
        <taxon>Bacteria</taxon>
        <taxon>Pseudomonadati</taxon>
        <taxon>Pseudomonadota</taxon>
        <taxon>Alphaproteobacteria</taxon>
        <taxon>Rhodobacterales</taxon>
        <taxon>Paracoccaceae</taxon>
        <taxon>Rhodosalinus</taxon>
    </lineage>
</organism>
<feature type="transmembrane region" description="Helical" evidence="5">
    <location>
        <begin position="269"/>
        <end position="288"/>
    </location>
</feature>
<feature type="transmembrane region" description="Helical" evidence="5">
    <location>
        <begin position="236"/>
        <end position="257"/>
    </location>
</feature>
<proteinExistence type="predicted"/>
<comment type="subcellular location">
    <subcellularLocation>
        <location evidence="1">Membrane</location>
        <topology evidence="1">Multi-pass membrane protein</topology>
    </subcellularLocation>
</comment>
<feature type="transmembrane region" description="Helical" evidence="5">
    <location>
        <begin position="130"/>
        <end position="153"/>
    </location>
</feature>
<reference evidence="6 7" key="1">
    <citation type="submission" date="2018-07" db="EMBL/GenBank/DDBJ databases">
        <title>Rhodosalinus sp. strain E84T genomic sequence and assembly.</title>
        <authorList>
            <person name="Liu Z.-W."/>
            <person name="Lu D.-C."/>
        </authorList>
    </citation>
    <scope>NUCLEOTIDE SEQUENCE [LARGE SCALE GENOMIC DNA]</scope>
    <source>
        <strain evidence="6 7">E84</strain>
    </source>
</reference>
<evidence type="ECO:0000256" key="5">
    <source>
        <dbReference type="SAM" id="Phobius"/>
    </source>
</evidence>
<protein>
    <submittedName>
        <fullName evidence="6">MFS transporter</fullName>
    </submittedName>
</protein>
<dbReference type="AlphaFoldDB" id="A0A365U8G3"/>
<dbReference type="EMBL" id="QNTQ01000011">
    <property type="protein sequence ID" value="RBI84295.1"/>
    <property type="molecule type" value="Genomic_DNA"/>
</dbReference>
<evidence type="ECO:0000256" key="1">
    <source>
        <dbReference type="ARBA" id="ARBA00004141"/>
    </source>
</evidence>
<feature type="transmembrane region" description="Helical" evidence="5">
    <location>
        <begin position="355"/>
        <end position="378"/>
    </location>
</feature>
<feature type="transmembrane region" description="Helical" evidence="5">
    <location>
        <begin position="294"/>
        <end position="315"/>
    </location>
</feature>
<keyword evidence="3 5" id="KW-1133">Transmembrane helix</keyword>
<feature type="transmembrane region" description="Helical" evidence="5">
    <location>
        <begin position="74"/>
        <end position="92"/>
    </location>
</feature>
<dbReference type="PANTHER" id="PTHR23514:SF13">
    <property type="entry name" value="INNER MEMBRANE PROTEIN YBJJ"/>
    <property type="match status" value="1"/>
</dbReference>
<dbReference type="Gene3D" id="1.20.1250.20">
    <property type="entry name" value="MFS general substrate transporter like domains"/>
    <property type="match status" value="2"/>
</dbReference>
<evidence type="ECO:0000313" key="6">
    <source>
        <dbReference type="EMBL" id="RBI84295.1"/>
    </source>
</evidence>
<dbReference type="InterPro" id="IPR036259">
    <property type="entry name" value="MFS_trans_sf"/>
</dbReference>
<evidence type="ECO:0000256" key="3">
    <source>
        <dbReference type="ARBA" id="ARBA00022989"/>
    </source>
</evidence>
<dbReference type="OrthoDB" id="5526080at2"/>
<dbReference type="RefSeq" id="WP_113289849.1">
    <property type="nucleotide sequence ID" value="NZ_QNTQ01000011.1"/>
</dbReference>
<feature type="transmembrane region" description="Helical" evidence="5">
    <location>
        <begin position="327"/>
        <end position="349"/>
    </location>
</feature>
<evidence type="ECO:0000256" key="2">
    <source>
        <dbReference type="ARBA" id="ARBA00022692"/>
    </source>
</evidence>
<evidence type="ECO:0000313" key="7">
    <source>
        <dbReference type="Proteomes" id="UP000253370"/>
    </source>
</evidence>
<dbReference type="GO" id="GO:0016020">
    <property type="term" value="C:membrane"/>
    <property type="evidence" value="ECO:0007669"/>
    <property type="project" value="UniProtKB-SubCell"/>
</dbReference>
<feature type="transmembrane region" description="Helical" evidence="5">
    <location>
        <begin position="199"/>
        <end position="216"/>
    </location>
</feature>
<dbReference type="Proteomes" id="UP000253370">
    <property type="component" value="Unassembled WGS sequence"/>
</dbReference>
<dbReference type="PANTHER" id="PTHR23514">
    <property type="entry name" value="BYPASS OF STOP CODON PROTEIN 6"/>
    <property type="match status" value="1"/>
</dbReference>